<reference evidence="2" key="1">
    <citation type="submission" date="2017-01" db="EMBL/GenBank/DDBJ databases">
        <authorList>
            <person name="Varghese N."/>
            <person name="Submissions S."/>
        </authorList>
    </citation>
    <scope>NUCLEOTIDE SEQUENCE [LARGE SCALE GENOMIC DNA]</scope>
    <source>
        <strain evidence="2">DM9</strain>
    </source>
</reference>
<evidence type="ECO:0008006" key="3">
    <source>
        <dbReference type="Google" id="ProtNLM"/>
    </source>
</evidence>
<evidence type="ECO:0000313" key="2">
    <source>
        <dbReference type="Proteomes" id="UP000185924"/>
    </source>
</evidence>
<dbReference type="RefSeq" id="WP_076420475.1">
    <property type="nucleotide sequence ID" value="NZ_FTNM01000001.1"/>
</dbReference>
<sequence>MNLHAFKASLSALAPPSEVSVYLQALWYEAKGDWDKAHVLIQDLPDKTAAWIHAYLHRKEGDTWNADYWYSRAGRKRPNTSLQEEWESIVSDLLQV</sequence>
<dbReference type="EMBL" id="FTNM01000001">
    <property type="protein sequence ID" value="SIQ50133.1"/>
    <property type="molecule type" value="Genomic_DNA"/>
</dbReference>
<accession>A0A1N6TA04</accession>
<dbReference type="Proteomes" id="UP000185924">
    <property type="component" value="Unassembled WGS sequence"/>
</dbReference>
<proteinExistence type="predicted"/>
<dbReference type="OrthoDB" id="370799at2"/>
<gene>
    <name evidence="1" type="ORF">SAMN05421545_0196</name>
</gene>
<dbReference type="STRING" id="1077936.SAMN05421545_0196"/>
<name>A0A1N6TA04_9BACT</name>
<dbReference type="AlphaFoldDB" id="A0A1N6TA04"/>
<protein>
    <recommendedName>
        <fullName evidence="3">Tetratricopeptide repeat-containing protein</fullName>
    </recommendedName>
</protein>
<evidence type="ECO:0000313" key="1">
    <source>
        <dbReference type="EMBL" id="SIQ50133.1"/>
    </source>
</evidence>
<keyword evidence="2" id="KW-1185">Reference proteome</keyword>
<organism evidence="1 2">
    <name type="scientific">Pontibacter lucknowensis</name>
    <dbReference type="NCBI Taxonomy" id="1077936"/>
    <lineage>
        <taxon>Bacteria</taxon>
        <taxon>Pseudomonadati</taxon>
        <taxon>Bacteroidota</taxon>
        <taxon>Cytophagia</taxon>
        <taxon>Cytophagales</taxon>
        <taxon>Hymenobacteraceae</taxon>
        <taxon>Pontibacter</taxon>
    </lineage>
</organism>